<evidence type="ECO:0000313" key="1">
    <source>
        <dbReference type="EMBL" id="SCM71432.1"/>
    </source>
</evidence>
<dbReference type="EMBL" id="FMJD01000002">
    <property type="protein sequence ID" value="SCM71432.1"/>
    <property type="molecule type" value="Genomic_DNA"/>
</dbReference>
<gene>
    <name evidence="1" type="ORF">KL86PLE_100184</name>
</gene>
<sequence length="33" mass="3785">MRDACPLLPTRVHFSKPLRLKAYVVGDHSDFTN</sequence>
<protein>
    <submittedName>
        <fullName evidence="1">Uncharacterized protein</fullName>
    </submittedName>
</protein>
<accession>A0A212L1M0</accession>
<reference evidence="1" key="1">
    <citation type="submission" date="2016-08" db="EMBL/GenBank/DDBJ databases">
        <authorList>
            <person name="Seilhamer J.J."/>
        </authorList>
    </citation>
    <scope>NUCLEOTIDE SEQUENCE</scope>
    <source>
        <strain evidence="1">86</strain>
    </source>
</reference>
<proteinExistence type="predicted"/>
<name>A0A212L1M0_9HYPH</name>
<organism evidence="1">
    <name type="scientific">uncultured Pleomorphomonas sp</name>
    <dbReference type="NCBI Taxonomy" id="442121"/>
    <lineage>
        <taxon>Bacteria</taxon>
        <taxon>Pseudomonadati</taxon>
        <taxon>Pseudomonadota</taxon>
        <taxon>Alphaproteobacteria</taxon>
        <taxon>Hyphomicrobiales</taxon>
        <taxon>Pleomorphomonadaceae</taxon>
        <taxon>Pleomorphomonas</taxon>
        <taxon>environmental samples</taxon>
    </lineage>
</organism>
<dbReference type="AlphaFoldDB" id="A0A212L1M0"/>